<sequence length="154" mass="15676">MTGSWSSPPGSAFSNTAPIAASGRTRPCPPFSKRSLPCTNRPRATSVWTCAASTPRSPTLPSSTRAMPTSCSAGASSKVFSGTSSTRPTSIASSLPTPSIPCRPWHRKACASIPRAPLKSRTASPSGAAVRSCSAASCTGAVSITWPTISPAKP</sequence>
<accession>A0A3M5NXY8</accession>
<feature type="compositionally biased region" description="Polar residues" evidence="1">
    <location>
        <begin position="67"/>
        <end position="97"/>
    </location>
</feature>
<name>A0A3M5NXY8_PSEVI</name>
<evidence type="ECO:0000313" key="3">
    <source>
        <dbReference type="Proteomes" id="UP000273854"/>
    </source>
</evidence>
<feature type="compositionally biased region" description="Low complexity" evidence="1">
    <location>
        <begin position="51"/>
        <end position="66"/>
    </location>
</feature>
<feature type="region of interest" description="Disordered" evidence="1">
    <location>
        <begin position="1"/>
        <end position="99"/>
    </location>
</feature>
<dbReference type="EMBL" id="RBTP01000075">
    <property type="protein sequence ID" value="RMT77121.1"/>
    <property type="molecule type" value="Genomic_DNA"/>
</dbReference>
<reference evidence="2 3" key="1">
    <citation type="submission" date="2018-08" db="EMBL/GenBank/DDBJ databases">
        <title>Recombination of ecologically and evolutionarily significant loci maintains genetic cohesion in the Pseudomonas syringae species complex.</title>
        <authorList>
            <person name="Dillon M."/>
            <person name="Thakur S."/>
            <person name="Almeida R.N.D."/>
            <person name="Weir B.S."/>
            <person name="Guttman D.S."/>
        </authorList>
    </citation>
    <scope>NUCLEOTIDE SEQUENCE [LARGE SCALE GENOMIC DNA]</scope>
    <source>
        <strain evidence="2 3">ICMP 19473</strain>
    </source>
</reference>
<organism evidence="2 3">
    <name type="scientific">Pseudomonas viridiflava</name>
    <name type="common">Phytomonas viridiflava</name>
    <dbReference type="NCBI Taxonomy" id="33069"/>
    <lineage>
        <taxon>Bacteria</taxon>
        <taxon>Pseudomonadati</taxon>
        <taxon>Pseudomonadota</taxon>
        <taxon>Gammaproteobacteria</taxon>
        <taxon>Pseudomonadales</taxon>
        <taxon>Pseudomonadaceae</taxon>
        <taxon>Pseudomonas</taxon>
    </lineage>
</organism>
<comment type="caution">
    <text evidence="2">The sequence shown here is derived from an EMBL/GenBank/DDBJ whole genome shotgun (WGS) entry which is preliminary data.</text>
</comment>
<protein>
    <submittedName>
        <fullName evidence="2">Uncharacterized protein</fullName>
    </submittedName>
</protein>
<evidence type="ECO:0000313" key="2">
    <source>
        <dbReference type="EMBL" id="RMT77121.1"/>
    </source>
</evidence>
<gene>
    <name evidence="2" type="ORF">ALP40_200102</name>
</gene>
<dbReference type="Proteomes" id="UP000273854">
    <property type="component" value="Unassembled WGS sequence"/>
</dbReference>
<proteinExistence type="predicted"/>
<dbReference type="AlphaFoldDB" id="A0A3M5NXY8"/>
<feature type="compositionally biased region" description="Polar residues" evidence="1">
    <location>
        <begin position="1"/>
        <end position="17"/>
    </location>
</feature>
<evidence type="ECO:0000256" key="1">
    <source>
        <dbReference type="SAM" id="MobiDB-lite"/>
    </source>
</evidence>